<feature type="domain" description="Mannosidase Ig/CBM-like" evidence="4">
    <location>
        <begin position="144"/>
        <end position="236"/>
    </location>
</feature>
<name>A0A9J6DNR9_RHIMP</name>
<comment type="similarity">
    <text evidence="1">Belongs to the glycosyl hydrolase 2 family.</text>
</comment>
<dbReference type="InterPro" id="IPR041447">
    <property type="entry name" value="Mannosidase_ig"/>
</dbReference>
<evidence type="ECO:0000256" key="1">
    <source>
        <dbReference type="ARBA" id="ARBA00007401"/>
    </source>
</evidence>
<evidence type="ECO:0008006" key="7">
    <source>
        <dbReference type="Google" id="ProtNLM"/>
    </source>
</evidence>
<dbReference type="InterPro" id="IPR036156">
    <property type="entry name" value="Beta-gal/glucu_dom_sf"/>
</dbReference>
<dbReference type="SUPFAM" id="SSF49303">
    <property type="entry name" value="beta-Galactosidase/glucuronidase domain"/>
    <property type="match status" value="1"/>
</dbReference>
<keyword evidence="2" id="KW-0378">Hydrolase</keyword>
<keyword evidence="2" id="KW-0326">Glycosidase</keyword>
<dbReference type="Proteomes" id="UP000821866">
    <property type="component" value="Chromosome 6"/>
</dbReference>
<dbReference type="Gene3D" id="2.60.40.10">
    <property type="entry name" value="Immunoglobulins"/>
    <property type="match status" value="2"/>
</dbReference>
<sequence length="408" mass="47389">MDDVRTNLAKSKTLTVRKLSGDDITIMYDGKEEASRNFHKHFRFQMESGEKGYDMVSYLTQLQQAESIRIATEYFRRNRAHLDNKNYGHTMGAMYWHLNDMWPGPSWSSIEYGGRWKMLHYFARSFFSPVLLSAFLEWRYLTATLKVWVVNDLRRNLGPVKLSIKQYAWTQFEVVKEDTFEISDVPNGTAIQVFENKLKPMIDENMCDDERCFLWCSLRDSNGNLLAPESFVWPSTPYLSKHKKGAVTIVSVSGSGRLSFAQSRKTFKVHLRAKKIALYVWLEAPGIQGYFQKNGFIMRQRNLVVEFKTTADVDAAKLKEIMKATSLTDYTKAKPLNRRPEDCRERSGSSCDVRCTVCVRFLHTDDSWEYDCLKHPGQVERMLFGDILYYLLPGLPHHLGQLVHENLH</sequence>
<dbReference type="VEuPathDB" id="VectorBase:LOC119172780"/>
<keyword evidence="6" id="KW-1185">Reference proteome</keyword>
<comment type="caution">
    <text evidence="5">The sequence shown here is derived from an EMBL/GenBank/DDBJ whole genome shotgun (WGS) entry which is preliminary data.</text>
</comment>
<evidence type="ECO:0000313" key="6">
    <source>
        <dbReference type="Proteomes" id="UP000821866"/>
    </source>
</evidence>
<organism evidence="5 6">
    <name type="scientific">Rhipicephalus microplus</name>
    <name type="common">Cattle tick</name>
    <name type="synonym">Boophilus microplus</name>
    <dbReference type="NCBI Taxonomy" id="6941"/>
    <lineage>
        <taxon>Eukaryota</taxon>
        <taxon>Metazoa</taxon>
        <taxon>Ecdysozoa</taxon>
        <taxon>Arthropoda</taxon>
        <taxon>Chelicerata</taxon>
        <taxon>Arachnida</taxon>
        <taxon>Acari</taxon>
        <taxon>Parasitiformes</taxon>
        <taxon>Ixodida</taxon>
        <taxon>Ixodoidea</taxon>
        <taxon>Ixodidae</taxon>
        <taxon>Rhipicephalinae</taxon>
        <taxon>Rhipicephalus</taxon>
        <taxon>Boophilus</taxon>
    </lineage>
</organism>
<reference evidence="5" key="2">
    <citation type="submission" date="2021-09" db="EMBL/GenBank/DDBJ databases">
        <authorList>
            <person name="Jia N."/>
            <person name="Wang J."/>
            <person name="Shi W."/>
            <person name="Du L."/>
            <person name="Sun Y."/>
            <person name="Zhan W."/>
            <person name="Jiang J."/>
            <person name="Wang Q."/>
            <person name="Zhang B."/>
            <person name="Ji P."/>
            <person name="Sakyi L.B."/>
            <person name="Cui X."/>
            <person name="Yuan T."/>
            <person name="Jiang B."/>
            <person name="Yang W."/>
            <person name="Lam T.T.-Y."/>
            <person name="Chang Q."/>
            <person name="Ding S."/>
            <person name="Wang X."/>
            <person name="Zhu J."/>
            <person name="Ruan X."/>
            <person name="Zhao L."/>
            <person name="Wei J."/>
            <person name="Que T."/>
            <person name="Du C."/>
            <person name="Cheng J."/>
            <person name="Dai P."/>
            <person name="Han X."/>
            <person name="Huang E."/>
            <person name="Gao Y."/>
            <person name="Liu J."/>
            <person name="Shao H."/>
            <person name="Ye R."/>
            <person name="Li L."/>
            <person name="Wei W."/>
            <person name="Wang X."/>
            <person name="Wang C."/>
            <person name="Huo Q."/>
            <person name="Li W."/>
            <person name="Guo W."/>
            <person name="Chen H."/>
            <person name="Chen S."/>
            <person name="Zhou L."/>
            <person name="Zhou L."/>
            <person name="Ni X."/>
            <person name="Tian J."/>
            <person name="Zhou Y."/>
            <person name="Sheng Y."/>
            <person name="Liu T."/>
            <person name="Pan Y."/>
            <person name="Xia L."/>
            <person name="Li J."/>
            <person name="Zhao F."/>
            <person name="Cao W."/>
        </authorList>
    </citation>
    <scope>NUCLEOTIDE SEQUENCE</scope>
    <source>
        <strain evidence="5">Rmic-2018</strain>
        <tissue evidence="5">Larvae</tissue>
    </source>
</reference>
<dbReference type="EMBL" id="JABSTU010000008">
    <property type="protein sequence ID" value="KAH8023651.1"/>
    <property type="molecule type" value="Genomic_DNA"/>
</dbReference>
<dbReference type="GO" id="GO:0004567">
    <property type="term" value="F:beta-mannosidase activity"/>
    <property type="evidence" value="ECO:0007669"/>
    <property type="project" value="TreeGrafter"/>
</dbReference>
<dbReference type="Pfam" id="PF17786">
    <property type="entry name" value="Mannosidase_ig"/>
    <property type="match status" value="1"/>
</dbReference>
<dbReference type="InterPro" id="IPR017853">
    <property type="entry name" value="GH"/>
</dbReference>
<dbReference type="InterPro" id="IPR013783">
    <property type="entry name" value="Ig-like_fold"/>
</dbReference>
<protein>
    <recommendedName>
        <fullName evidence="7">Beta-mannosidase</fullName>
    </recommendedName>
</protein>
<reference evidence="5" key="1">
    <citation type="journal article" date="2020" name="Cell">
        <title>Large-Scale Comparative Analyses of Tick Genomes Elucidate Their Genetic Diversity and Vector Capacities.</title>
        <authorList>
            <consortium name="Tick Genome and Microbiome Consortium (TIGMIC)"/>
            <person name="Jia N."/>
            <person name="Wang J."/>
            <person name="Shi W."/>
            <person name="Du L."/>
            <person name="Sun Y."/>
            <person name="Zhan W."/>
            <person name="Jiang J.F."/>
            <person name="Wang Q."/>
            <person name="Zhang B."/>
            <person name="Ji P."/>
            <person name="Bell-Sakyi L."/>
            <person name="Cui X.M."/>
            <person name="Yuan T.T."/>
            <person name="Jiang B.G."/>
            <person name="Yang W.F."/>
            <person name="Lam T.T."/>
            <person name="Chang Q.C."/>
            <person name="Ding S.J."/>
            <person name="Wang X.J."/>
            <person name="Zhu J.G."/>
            <person name="Ruan X.D."/>
            <person name="Zhao L."/>
            <person name="Wei J.T."/>
            <person name="Ye R.Z."/>
            <person name="Que T.C."/>
            <person name="Du C.H."/>
            <person name="Zhou Y.H."/>
            <person name="Cheng J.X."/>
            <person name="Dai P.F."/>
            <person name="Guo W.B."/>
            <person name="Han X.H."/>
            <person name="Huang E.J."/>
            <person name="Li L.F."/>
            <person name="Wei W."/>
            <person name="Gao Y.C."/>
            <person name="Liu J.Z."/>
            <person name="Shao H.Z."/>
            <person name="Wang X."/>
            <person name="Wang C.C."/>
            <person name="Yang T.C."/>
            <person name="Huo Q.B."/>
            <person name="Li W."/>
            <person name="Chen H.Y."/>
            <person name="Chen S.E."/>
            <person name="Zhou L.G."/>
            <person name="Ni X.B."/>
            <person name="Tian J.H."/>
            <person name="Sheng Y."/>
            <person name="Liu T."/>
            <person name="Pan Y.S."/>
            <person name="Xia L.Y."/>
            <person name="Li J."/>
            <person name="Zhao F."/>
            <person name="Cao W.C."/>
        </authorList>
    </citation>
    <scope>NUCLEOTIDE SEQUENCE</scope>
    <source>
        <strain evidence="5">Rmic-2018</strain>
    </source>
</reference>
<dbReference type="InterPro" id="IPR041625">
    <property type="entry name" value="Beta-mannosidase_Ig"/>
</dbReference>
<evidence type="ECO:0000259" key="3">
    <source>
        <dbReference type="Pfam" id="PF17753"/>
    </source>
</evidence>
<dbReference type="AlphaFoldDB" id="A0A9J6DNR9"/>
<dbReference type="GO" id="GO:0006516">
    <property type="term" value="P:glycoprotein catabolic process"/>
    <property type="evidence" value="ECO:0007669"/>
    <property type="project" value="TreeGrafter"/>
</dbReference>
<feature type="domain" description="Beta-mannosidase Ig-fold" evidence="3">
    <location>
        <begin position="263"/>
        <end position="329"/>
    </location>
</feature>
<proteinExistence type="inferred from homology"/>
<gene>
    <name evidence="5" type="ORF">HPB51_015147</name>
</gene>
<evidence type="ECO:0000259" key="4">
    <source>
        <dbReference type="Pfam" id="PF17786"/>
    </source>
</evidence>
<accession>A0A9J6DNR9</accession>
<dbReference type="Pfam" id="PF17753">
    <property type="entry name" value="Ig_mannosidase"/>
    <property type="match status" value="1"/>
</dbReference>
<evidence type="ECO:0000256" key="2">
    <source>
        <dbReference type="ARBA" id="ARBA00023295"/>
    </source>
</evidence>
<evidence type="ECO:0000313" key="5">
    <source>
        <dbReference type="EMBL" id="KAH8023651.1"/>
    </source>
</evidence>
<dbReference type="PANTHER" id="PTHR43730:SF1">
    <property type="entry name" value="BETA-MANNOSIDASE"/>
    <property type="match status" value="1"/>
</dbReference>
<dbReference type="InterPro" id="IPR050887">
    <property type="entry name" value="Beta-mannosidase_GH2"/>
</dbReference>
<dbReference type="PANTHER" id="PTHR43730">
    <property type="entry name" value="BETA-MANNOSIDASE"/>
    <property type="match status" value="1"/>
</dbReference>
<dbReference type="SUPFAM" id="SSF51445">
    <property type="entry name" value="(Trans)glycosidases"/>
    <property type="match status" value="1"/>
</dbReference>
<dbReference type="Gene3D" id="3.20.20.80">
    <property type="entry name" value="Glycosidases"/>
    <property type="match status" value="1"/>
</dbReference>